<dbReference type="Proteomes" id="UP000316425">
    <property type="component" value="Unassembled WGS sequence"/>
</dbReference>
<name>A0A556PDW9_9BACI</name>
<protein>
    <submittedName>
        <fullName evidence="1">Uncharacterized protein</fullName>
    </submittedName>
</protein>
<dbReference type="OrthoDB" id="2875289at2"/>
<organism evidence="1 2">
    <name type="scientific">Allobacillus salarius</name>
    <dbReference type="NCBI Taxonomy" id="1955272"/>
    <lineage>
        <taxon>Bacteria</taxon>
        <taxon>Bacillati</taxon>
        <taxon>Bacillota</taxon>
        <taxon>Bacilli</taxon>
        <taxon>Bacillales</taxon>
        <taxon>Bacillaceae</taxon>
        <taxon>Allobacillus</taxon>
    </lineage>
</organism>
<sequence>MTAKTMMICPKNIQTYYHDEIKDEKNAKRKVHFMKNERKGRTISLVVEEISNGEYVLIEGFSYYSALLKAQPAERVPCLVYPKTDNRTRLLHILTYCVFVDKNTSWVLKNEVIMKLIEEHHLSEKTIAKASNIALNTVNYYILDRKIPLYIRRVASSKKAKSVLDKTSKSSVIPKEMKKILYEKAIIDKSSPNRLTTTKFNYMKEFCSANNIPSWLLRDSSRLESLIDWLLITNFNINSHMKNLLNSFILPKRTTYRIKLSQDKSQKSIKS</sequence>
<dbReference type="RefSeq" id="WP_144089157.1">
    <property type="nucleotide sequence ID" value="NZ_VMHE01000018.1"/>
</dbReference>
<keyword evidence="2" id="KW-1185">Reference proteome</keyword>
<dbReference type="EMBL" id="VMHE01000018">
    <property type="protein sequence ID" value="TSJ62592.1"/>
    <property type="molecule type" value="Genomic_DNA"/>
</dbReference>
<accession>A0A556PDW9</accession>
<dbReference type="AlphaFoldDB" id="A0A556PDW9"/>
<gene>
    <name evidence="1" type="ORF">FPQ13_09780</name>
</gene>
<reference evidence="1 2" key="1">
    <citation type="submission" date="2019-07" db="EMBL/GenBank/DDBJ databases">
        <title>Allobacillus sp. nov. SKP isolated from shrimp paste of Euphausiacea.</title>
        <authorList>
            <person name="Kanchanasin P."/>
            <person name="Tanasupawat S."/>
            <person name="Shi W."/>
            <person name="Wu L."/>
            <person name="Ma J."/>
        </authorList>
    </citation>
    <scope>NUCLEOTIDE SEQUENCE [LARGE SCALE GENOMIC DNA]</scope>
    <source>
        <strain evidence="1 2">SKP4-8</strain>
    </source>
</reference>
<proteinExistence type="predicted"/>
<evidence type="ECO:0000313" key="2">
    <source>
        <dbReference type="Proteomes" id="UP000316425"/>
    </source>
</evidence>
<comment type="caution">
    <text evidence="1">The sequence shown here is derived from an EMBL/GenBank/DDBJ whole genome shotgun (WGS) entry which is preliminary data.</text>
</comment>
<evidence type="ECO:0000313" key="1">
    <source>
        <dbReference type="EMBL" id="TSJ62592.1"/>
    </source>
</evidence>